<proteinExistence type="predicted"/>
<dbReference type="Proteomes" id="UP000218785">
    <property type="component" value="Chromosome"/>
</dbReference>
<dbReference type="AlphaFoldDB" id="A0A1Z4N8Y2"/>
<organism evidence="1 2">
    <name type="scientific">Tolypothrix tenuis PCC 7101</name>
    <dbReference type="NCBI Taxonomy" id="231146"/>
    <lineage>
        <taxon>Bacteria</taxon>
        <taxon>Bacillati</taxon>
        <taxon>Cyanobacteriota</taxon>
        <taxon>Cyanophyceae</taxon>
        <taxon>Nostocales</taxon>
        <taxon>Tolypothrichaceae</taxon>
        <taxon>Tolypothrix</taxon>
    </lineage>
</organism>
<sequence length="41" mass="4829">MFIVGWGILPAQYMQVKYGTAYRLIFLTELYFIISNNIQVI</sequence>
<evidence type="ECO:0000313" key="1">
    <source>
        <dbReference type="EMBL" id="BAZ02178.1"/>
    </source>
</evidence>
<dbReference type="KEGG" id="ttq:NIES37_61890"/>
<protein>
    <submittedName>
        <fullName evidence="1">Uncharacterized protein</fullName>
    </submittedName>
</protein>
<dbReference type="EMBL" id="AP018248">
    <property type="protein sequence ID" value="BAZ02178.1"/>
    <property type="molecule type" value="Genomic_DNA"/>
</dbReference>
<keyword evidence="2" id="KW-1185">Reference proteome</keyword>
<name>A0A1Z4N8Y2_9CYAN</name>
<accession>A0A1Z4N8Y2</accession>
<gene>
    <name evidence="1" type="ORF">NIES37_61890</name>
</gene>
<reference evidence="1 2" key="1">
    <citation type="submission" date="2017-06" db="EMBL/GenBank/DDBJ databases">
        <title>Genome sequencing of cyanobaciteial culture collection at National Institute for Environmental Studies (NIES).</title>
        <authorList>
            <person name="Hirose Y."/>
            <person name="Shimura Y."/>
            <person name="Fujisawa T."/>
            <person name="Nakamura Y."/>
            <person name="Kawachi M."/>
        </authorList>
    </citation>
    <scope>NUCLEOTIDE SEQUENCE [LARGE SCALE GENOMIC DNA]</scope>
    <source>
        <strain evidence="1 2">NIES-37</strain>
    </source>
</reference>
<evidence type="ECO:0000313" key="2">
    <source>
        <dbReference type="Proteomes" id="UP000218785"/>
    </source>
</evidence>